<feature type="region of interest" description="Disordered" evidence="1">
    <location>
        <begin position="354"/>
        <end position="384"/>
    </location>
</feature>
<dbReference type="InterPro" id="IPR005151">
    <property type="entry name" value="Tail-specific_protease"/>
</dbReference>
<dbReference type="InterPro" id="IPR029045">
    <property type="entry name" value="ClpP/crotonase-like_dom_sf"/>
</dbReference>
<dbReference type="PANTHER" id="PTHR32060:SF30">
    <property type="entry name" value="CARBOXY-TERMINAL PROCESSING PROTEASE CTPA"/>
    <property type="match status" value="1"/>
</dbReference>
<sequence>MRFPRFGVLAATALVAACGSKDNGTTEPVTPTTGMSTTARAYLTEALDFEQDVFYWGDKINWTTMRADVMSKAANAQKPSDTYNAIQYSIDHYFRPLGDFHSGFWPPSEAPGRTDSPPNNPLYLVQGQMLGKVAYLYVPTFAGLNPKGRADTTLAMIKALDANKPCGWIIDLRTNPGGTWAAMFAGLNPLVGDGQFAGLVDNTNAKAYFYVQNGEAGIYDPSTRKNYPQVTASSTYTLNHPNPPVALLQGPWTASAGEIILLAFKGYPNATRSFGTNSSGDTTVPAGEYLPPDSAYLNITAAIMFDRTGKLYGNAITPDQVIPSDTTYNRSPGARDLSTTAALNWLATRPECGGTGSTQDLPALRANPDAFPQSTGPRTRPLNVSPYFLTNRAATTF</sequence>
<dbReference type="Pfam" id="PF03572">
    <property type="entry name" value="Peptidase_S41"/>
    <property type="match status" value="1"/>
</dbReference>
<reference evidence="3 4" key="1">
    <citation type="journal article" date="2014" name="Genome Announc.">
        <title>Genome Sequence and Methylome of Soil Bacterium Gemmatirosa kalamazoonensis KBS708T, a Member of the Rarely Cultivated Gemmatimonadetes Phylum.</title>
        <authorList>
            <person name="Debruyn J.M."/>
            <person name="Radosevich M."/>
            <person name="Wommack K.E."/>
            <person name="Polson S.W."/>
            <person name="Hauser L.J."/>
            <person name="Fawaz M.N."/>
            <person name="Korlach J."/>
            <person name="Tsai Y.C."/>
        </authorList>
    </citation>
    <scope>NUCLEOTIDE SEQUENCE [LARGE SCALE GENOMIC DNA]</scope>
    <source>
        <strain evidence="3 4">KBS708</strain>
    </source>
</reference>
<protein>
    <submittedName>
        <fullName evidence="3">Peptidase S41</fullName>
    </submittedName>
</protein>
<dbReference type="KEGG" id="gba:J421_4053"/>
<dbReference type="PANTHER" id="PTHR32060">
    <property type="entry name" value="TAIL-SPECIFIC PROTEASE"/>
    <property type="match status" value="1"/>
</dbReference>
<dbReference type="GO" id="GO:0030288">
    <property type="term" value="C:outer membrane-bounded periplasmic space"/>
    <property type="evidence" value="ECO:0007669"/>
    <property type="project" value="TreeGrafter"/>
</dbReference>
<dbReference type="CDD" id="cd06567">
    <property type="entry name" value="Peptidase_S41"/>
    <property type="match status" value="1"/>
</dbReference>
<evidence type="ECO:0000259" key="2">
    <source>
        <dbReference type="Pfam" id="PF03572"/>
    </source>
</evidence>
<proteinExistence type="predicted"/>
<dbReference type="AlphaFoldDB" id="W0RMN4"/>
<organism evidence="3 4">
    <name type="scientific">Gemmatirosa kalamazoonensis</name>
    <dbReference type="NCBI Taxonomy" id="861299"/>
    <lineage>
        <taxon>Bacteria</taxon>
        <taxon>Pseudomonadati</taxon>
        <taxon>Gemmatimonadota</taxon>
        <taxon>Gemmatimonadia</taxon>
        <taxon>Gemmatimonadales</taxon>
        <taxon>Gemmatimonadaceae</taxon>
        <taxon>Gemmatirosa</taxon>
    </lineage>
</organism>
<keyword evidence="4" id="KW-1185">Reference proteome</keyword>
<feature type="domain" description="Tail specific protease" evidence="2">
    <location>
        <begin position="132"/>
        <end position="321"/>
    </location>
</feature>
<evidence type="ECO:0000256" key="1">
    <source>
        <dbReference type="SAM" id="MobiDB-lite"/>
    </source>
</evidence>
<dbReference type="STRING" id="861299.J421_4053"/>
<evidence type="ECO:0000313" key="3">
    <source>
        <dbReference type="EMBL" id="AHG91590.1"/>
    </source>
</evidence>
<name>W0RMN4_9BACT</name>
<dbReference type="GO" id="GO:0004175">
    <property type="term" value="F:endopeptidase activity"/>
    <property type="evidence" value="ECO:0007669"/>
    <property type="project" value="TreeGrafter"/>
</dbReference>
<gene>
    <name evidence="3" type="ORF">J421_4053</name>
</gene>
<dbReference type="Proteomes" id="UP000019151">
    <property type="component" value="Chromosome"/>
</dbReference>
<dbReference type="OrthoDB" id="7314861at2"/>
<dbReference type="PROSITE" id="PS51257">
    <property type="entry name" value="PROKAR_LIPOPROTEIN"/>
    <property type="match status" value="1"/>
</dbReference>
<dbReference type="InParanoid" id="W0RMN4"/>
<dbReference type="EMBL" id="CP007128">
    <property type="protein sequence ID" value="AHG91590.1"/>
    <property type="molecule type" value="Genomic_DNA"/>
</dbReference>
<dbReference type="Gene3D" id="3.90.226.10">
    <property type="entry name" value="2-enoyl-CoA Hydratase, Chain A, domain 1"/>
    <property type="match status" value="1"/>
</dbReference>
<accession>W0RMN4</accession>
<dbReference type="HOGENOM" id="CLU_071253_0_0_0"/>
<dbReference type="RefSeq" id="WP_025413036.1">
    <property type="nucleotide sequence ID" value="NZ_CP007128.1"/>
</dbReference>
<dbReference type="eggNOG" id="COG0793">
    <property type="taxonomic scope" value="Bacteria"/>
</dbReference>
<evidence type="ECO:0000313" key="4">
    <source>
        <dbReference type="Proteomes" id="UP000019151"/>
    </source>
</evidence>
<dbReference type="SUPFAM" id="SSF52096">
    <property type="entry name" value="ClpP/crotonase"/>
    <property type="match status" value="1"/>
</dbReference>
<dbReference type="GO" id="GO:0008236">
    <property type="term" value="F:serine-type peptidase activity"/>
    <property type="evidence" value="ECO:0007669"/>
    <property type="project" value="InterPro"/>
</dbReference>
<dbReference type="GO" id="GO:0007165">
    <property type="term" value="P:signal transduction"/>
    <property type="evidence" value="ECO:0007669"/>
    <property type="project" value="TreeGrafter"/>
</dbReference>
<dbReference type="GO" id="GO:0006508">
    <property type="term" value="P:proteolysis"/>
    <property type="evidence" value="ECO:0007669"/>
    <property type="project" value="InterPro"/>
</dbReference>